<dbReference type="RefSeq" id="WP_123690073.1">
    <property type="nucleotide sequence ID" value="NZ_AP019700.1"/>
</dbReference>
<evidence type="ECO:0000256" key="4">
    <source>
        <dbReference type="ARBA" id="ARBA00022777"/>
    </source>
</evidence>
<name>A0A3N1LGN9_9PROT</name>
<keyword evidence="4 8" id="KW-0418">Kinase</keyword>
<comment type="caution">
    <text evidence="10">The sequence shown here is derived from an EMBL/GenBank/DDBJ whole genome shotgun (WGS) entry which is preliminary data.</text>
</comment>
<evidence type="ECO:0000256" key="3">
    <source>
        <dbReference type="ARBA" id="ARBA00022741"/>
    </source>
</evidence>
<dbReference type="EC" id="2.7.4.25" evidence="8"/>
<reference evidence="10 11" key="1">
    <citation type="submission" date="2018-11" db="EMBL/GenBank/DDBJ databases">
        <title>Genomic Encyclopedia of Type Strains, Phase IV (KMG-IV): sequencing the most valuable type-strain genomes for metagenomic binning, comparative biology and taxonomic classification.</title>
        <authorList>
            <person name="Goeker M."/>
        </authorList>
    </citation>
    <scope>NUCLEOTIDE SEQUENCE [LARGE SCALE GENOMIC DNA]</scope>
    <source>
        <strain evidence="10 11">DSM 5900</strain>
    </source>
</reference>
<dbReference type="GO" id="GO:0005737">
    <property type="term" value="C:cytoplasm"/>
    <property type="evidence" value="ECO:0007669"/>
    <property type="project" value="UniProtKB-SubCell"/>
</dbReference>
<sequence length="207" mass="21578">MIIAIDGPAAAGKGTLARRLAAHFGYPHLDTGALYRAVARRLLEAGGDPADADAALAAARLVTADELDDPRLRDEAVGRATSIVSAHPAVRAALLDFQRRFAHAGPGAVLDGRDIGTVVCPDAGAKLFVTASPEARAARRAKELRDRGVPAIDARVLQDIKERDARDSSRSAAPLAQAADAYVLDTTQLDPDGALAAALAYIATRET</sequence>
<dbReference type="InterPro" id="IPR003136">
    <property type="entry name" value="Cytidylate_kin"/>
</dbReference>
<comment type="catalytic activity">
    <reaction evidence="6 8">
        <text>dCMP + ATP = dCDP + ADP</text>
        <dbReference type="Rhea" id="RHEA:25094"/>
        <dbReference type="ChEBI" id="CHEBI:30616"/>
        <dbReference type="ChEBI" id="CHEBI:57566"/>
        <dbReference type="ChEBI" id="CHEBI:58593"/>
        <dbReference type="ChEBI" id="CHEBI:456216"/>
        <dbReference type="EC" id="2.7.4.25"/>
    </reaction>
</comment>
<evidence type="ECO:0000256" key="1">
    <source>
        <dbReference type="ARBA" id="ARBA00009427"/>
    </source>
</evidence>
<evidence type="ECO:0000259" key="9">
    <source>
        <dbReference type="Pfam" id="PF02224"/>
    </source>
</evidence>
<feature type="domain" description="Cytidylate kinase" evidence="9">
    <location>
        <begin position="3"/>
        <end position="201"/>
    </location>
</feature>
<dbReference type="HAMAP" id="MF_00238">
    <property type="entry name" value="Cytidyl_kinase_type1"/>
    <property type="match status" value="1"/>
</dbReference>
<keyword evidence="11" id="KW-1185">Reference proteome</keyword>
<gene>
    <name evidence="8" type="primary">cmk</name>
    <name evidence="10" type="ORF">EDC65_2523</name>
</gene>
<dbReference type="GO" id="GO:0006220">
    <property type="term" value="P:pyrimidine nucleotide metabolic process"/>
    <property type="evidence" value="ECO:0007669"/>
    <property type="project" value="UniProtKB-UniRule"/>
</dbReference>
<protein>
    <recommendedName>
        <fullName evidence="8">Cytidylate kinase</fullName>
        <shortName evidence="8">CK</shortName>
        <ecNumber evidence="8">2.7.4.25</ecNumber>
    </recommendedName>
    <alternativeName>
        <fullName evidence="8">Cytidine monophosphate kinase</fullName>
        <shortName evidence="8">CMP kinase</shortName>
    </alternativeName>
</protein>
<dbReference type="InterPro" id="IPR011994">
    <property type="entry name" value="Cytidylate_kinase_dom"/>
</dbReference>
<dbReference type="GO" id="GO:0036431">
    <property type="term" value="F:dCMP kinase activity"/>
    <property type="evidence" value="ECO:0007669"/>
    <property type="project" value="InterPro"/>
</dbReference>
<keyword evidence="8" id="KW-0963">Cytoplasm</keyword>
<keyword evidence="5 8" id="KW-0067">ATP-binding</keyword>
<dbReference type="EMBL" id="RJKX01000014">
    <property type="protein sequence ID" value="ROP90667.1"/>
    <property type="molecule type" value="Genomic_DNA"/>
</dbReference>
<dbReference type="Proteomes" id="UP000278222">
    <property type="component" value="Unassembled WGS sequence"/>
</dbReference>
<organism evidence="10 11">
    <name type="scientific">Stella humosa</name>
    <dbReference type="NCBI Taxonomy" id="94"/>
    <lineage>
        <taxon>Bacteria</taxon>
        <taxon>Pseudomonadati</taxon>
        <taxon>Pseudomonadota</taxon>
        <taxon>Alphaproteobacteria</taxon>
        <taxon>Rhodospirillales</taxon>
        <taxon>Stellaceae</taxon>
        <taxon>Stella</taxon>
    </lineage>
</organism>
<feature type="binding site" evidence="8">
    <location>
        <begin position="7"/>
        <end position="15"/>
    </location>
    <ligand>
        <name>ATP</name>
        <dbReference type="ChEBI" id="CHEBI:30616"/>
    </ligand>
</feature>
<evidence type="ECO:0000313" key="11">
    <source>
        <dbReference type="Proteomes" id="UP000278222"/>
    </source>
</evidence>
<proteinExistence type="inferred from homology"/>
<dbReference type="CDD" id="cd02020">
    <property type="entry name" value="CMPK"/>
    <property type="match status" value="1"/>
</dbReference>
<evidence type="ECO:0000256" key="7">
    <source>
        <dbReference type="ARBA" id="ARBA00048478"/>
    </source>
</evidence>
<dbReference type="OrthoDB" id="9807434at2"/>
<dbReference type="NCBIfam" id="TIGR00017">
    <property type="entry name" value="cmk"/>
    <property type="match status" value="1"/>
</dbReference>
<comment type="catalytic activity">
    <reaction evidence="7 8">
        <text>CMP + ATP = CDP + ADP</text>
        <dbReference type="Rhea" id="RHEA:11600"/>
        <dbReference type="ChEBI" id="CHEBI:30616"/>
        <dbReference type="ChEBI" id="CHEBI:58069"/>
        <dbReference type="ChEBI" id="CHEBI:60377"/>
        <dbReference type="ChEBI" id="CHEBI:456216"/>
        <dbReference type="EC" id="2.7.4.25"/>
    </reaction>
</comment>
<dbReference type="Pfam" id="PF02224">
    <property type="entry name" value="Cytidylate_kin"/>
    <property type="match status" value="1"/>
</dbReference>
<dbReference type="GO" id="GO:0005524">
    <property type="term" value="F:ATP binding"/>
    <property type="evidence" value="ECO:0007669"/>
    <property type="project" value="UniProtKB-UniRule"/>
</dbReference>
<comment type="subcellular location">
    <subcellularLocation>
        <location evidence="8">Cytoplasm</location>
    </subcellularLocation>
</comment>
<dbReference type="GO" id="GO:0036430">
    <property type="term" value="F:CMP kinase activity"/>
    <property type="evidence" value="ECO:0007669"/>
    <property type="project" value="RHEA"/>
</dbReference>
<evidence type="ECO:0000256" key="5">
    <source>
        <dbReference type="ARBA" id="ARBA00022840"/>
    </source>
</evidence>
<evidence type="ECO:0000256" key="8">
    <source>
        <dbReference type="HAMAP-Rule" id="MF_00238"/>
    </source>
</evidence>
<evidence type="ECO:0000256" key="6">
    <source>
        <dbReference type="ARBA" id="ARBA00047615"/>
    </source>
</evidence>
<evidence type="ECO:0000256" key="2">
    <source>
        <dbReference type="ARBA" id="ARBA00022679"/>
    </source>
</evidence>
<accession>A0A3N1LGN9</accession>
<dbReference type="AlphaFoldDB" id="A0A3N1LGN9"/>
<keyword evidence="2 8" id="KW-0808">Transferase</keyword>
<dbReference type="Gene3D" id="3.40.50.300">
    <property type="entry name" value="P-loop containing nucleotide triphosphate hydrolases"/>
    <property type="match status" value="1"/>
</dbReference>
<comment type="similarity">
    <text evidence="1 8">Belongs to the cytidylate kinase family. Type 1 subfamily.</text>
</comment>
<keyword evidence="3 8" id="KW-0547">Nucleotide-binding</keyword>
<evidence type="ECO:0000313" key="10">
    <source>
        <dbReference type="EMBL" id="ROP90667.1"/>
    </source>
</evidence>
<dbReference type="InterPro" id="IPR027417">
    <property type="entry name" value="P-loop_NTPase"/>
</dbReference>
<dbReference type="SUPFAM" id="SSF52540">
    <property type="entry name" value="P-loop containing nucleoside triphosphate hydrolases"/>
    <property type="match status" value="1"/>
</dbReference>